<evidence type="ECO:0000313" key="2">
    <source>
        <dbReference type="Proteomes" id="UP001359485"/>
    </source>
</evidence>
<reference evidence="1 2" key="1">
    <citation type="submission" date="2023-09" db="EMBL/GenBank/DDBJ databases">
        <title>Genomes of two closely related lineages of the louse Polyplax serrata with different host specificities.</title>
        <authorList>
            <person name="Martinu J."/>
            <person name="Tarabai H."/>
            <person name="Stefka J."/>
            <person name="Hypsa V."/>
        </authorList>
    </citation>
    <scope>NUCLEOTIDE SEQUENCE [LARGE SCALE GENOMIC DNA]</scope>
    <source>
        <strain evidence="1">98ZLc_SE</strain>
    </source>
</reference>
<proteinExistence type="predicted"/>
<name>A0ABR1B6C4_POLSC</name>
<sequence>MLWSSTTPRLLPQLQLHLWKKNNNNRRWDDETLGEFRIVTRRKAAGESGSTGSNCVKTKKELCVKSAAKAFHGERFGRPAKDEKFSNIKKGGSRKTDLAEPVIYETISQQVRHAY</sequence>
<accession>A0ABR1B6C4</accession>
<organism evidence="1 2">
    <name type="scientific">Polyplax serrata</name>
    <name type="common">Common mouse louse</name>
    <dbReference type="NCBI Taxonomy" id="468196"/>
    <lineage>
        <taxon>Eukaryota</taxon>
        <taxon>Metazoa</taxon>
        <taxon>Ecdysozoa</taxon>
        <taxon>Arthropoda</taxon>
        <taxon>Hexapoda</taxon>
        <taxon>Insecta</taxon>
        <taxon>Pterygota</taxon>
        <taxon>Neoptera</taxon>
        <taxon>Paraneoptera</taxon>
        <taxon>Psocodea</taxon>
        <taxon>Troctomorpha</taxon>
        <taxon>Phthiraptera</taxon>
        <taxon>Anoplura</taxon>
        <taxon>Polyplacidae</taxon>
        <taxon>Polyplax</taxon>
    </lineage>
</organism>
<keyword evidence="2" id="KW-1185">Reference proteome</keyword>
<gene>
    <name evidence="1" type="ORF">RUM44_000889</name>
</gene>
<protein>
    <submittedName>
        <fullName evidence="1">Uncharacterized protein</fullName>
    </submittedName>
</protein>
<dbReference type="Proteomes" id="UP001359485">
    <property type="component" value="Unassembled WGS sequence"/>
</dbReference>
<evidence type="ECO:0000313" key="1">
    <source>
        <dbReference type="EMBL" id="KAK6635635.1"/>
    </source>
</evidence>
<comment type="caution">
    <text evidence="1">The sequence shown here is derived from an EMBL/GenBank/DDBJ whole genome shotgun (WGS) entry which is preliminary data.</text>
</comment>
<dbReference type="EMBL" id="JAWJWF010000003">
    <property type="protein sequence ID" value="KAK6635635.1"/>
    <property type="molecule type" value="Genomic_DNA"/>
</dbReference>